<name>A0ABP8HTU8_9BURK</name>
<accession>A0ABP8HTU8</accession>
<evidence type="ECO:0000313" key="2">
    <source>
        <dbReference type="Proteomes" id="UP001501671"/>
    </source>
</evidence>
<organism evidence="1 2">
    <name type="scientific">Pigmentiphaga soli</name>
    <dbReference type="NCBI Taxonomy" id="1007095"/>
    <lineage>
        <taxon>Bacteria</taxon>
        <taxon>Pseudomonadati</taxon>
        <taxon>Pseudomonadota</taxon>
        <taxon>Betaproteobacteria</taxon>
        <taxon>Burkholderiales</taxon>
        <taxon>Alcaligenaceae</taxon>
        <taxon>Pigmentiphaga</taxon>
    </lineage>
</organism>
<evidence type="ECO:0000313" key="1">
    <source>
        <dbReference type="EMBL" id="GAA4344309.1"/>
    </source>
</evidence>
<dbReference type="EMBL" id="BAABFO010000047">
    <property type="protein sequence ID" value="GAA4344309.1"/>
    <property type="molecule type" value="Genomic_DNA"/>
</dbReference>
<reference evidence="2" key="1">
    <citation type="journal article" date="2019" name="Int. J. Syst. Evol. Microbiol.">
        <title>The Global Catalogue of Microorganisms (GCM) 10K type strain sequencing project: providing services to taxonomists for standard genome sequencing and annotation.</title>
        <authorList>
            <consortium name="The Broad Institute Genomics Platform"/>
            <consortium name="The Broad Institute Genome Sequencing Center for Infectious Disease"/>
            <person name="Wu L."/>
            <person name="Ma J."/>
        </authorList>
    </citation>
    <scope>NUCLEOTIDE SEQUENCE [LARGE SCALE GENOMIC DNA]</scope>
    <source>
        <strain evidence="2">JCM 17666</strain>
    </source>
</reference>
<dbReference type="Proteomes" id="UP001501671">
    <property type="component" value="Unassembled WGS sequence"/>
</dbReference>
<comment type="caution">
    <text evidence="1">The sequence shown here is derived from an EMBL/GenBank/DDBJ whole genome shotgun (WGS) entry which is preliminary data.</text>
</comment>
<protein>
    <submittedName>
        <fullName evidence="1">Plasmid-related protein</fullName>
    </submittedName>
</protein>
<keyword evidence="2" id="KW-1185">Reference proteome</keyword>
<sequence>MRGMSIKDSGMRIRVEKELRDAFVQACRAQDRHASDVLRDFMRTFTERQLLGQADLFAGLKGKQK</sequence>
<proteinExistence type="predicted"/>
<gene>
    <name evidence="1" type="ORF">GCM10023144_47960</name>
</gene>